<dbReference type="AlphaFoldDB" id="A0A8X7QFG7"/>
<name>A0A8X7QFG7_BRACI</name>
<gene>
    <name evidence="1" type="ORF">Bca52824_074217</name>
</gene>
<accession>A0A8X7QFG7</accession>
<proteinExistence type="predicted"/>
<protein>
    <recommendedName>
        <fullName evidence="3">F-box associated domain-containing protein</fullName>
    </recommendedName>
</protein>
<evidence type="ECO:0008006" key="3">
    <source>
        <dbReference type="Google" id="ProtNLM"/>
    </source>
</evidence>
<dbReference type="Proteomes" id="UP000886595">
    <property type="component" value="Unassembled WGS sequence"/>
</dbReference>
<evidence type="ECO:0000313" key="2">
    <source>
        <dbReference type="Proteomes" id="UP000886595"/>
    </source>
</evidence>
<comment type="caution">
    <text evidence="1">The sequence shown here is derived from an EMBL/GenBank/DDBJ whole genome shotgun (WGS) entry which is preliminary data.</text>
</comment>
<sequence>MRLSYDEHVEHEGRGRKVVLSVASRRKIGWKVISRAAGIFCSGSCDGLVCVYCLYTDSIVGNPATGWHPNKLSGTFKPVWLYNSSGFVLGADKAVVTYCEFFDFSTNVVPASPYPINAYHKPVHLDGSLYWSTECEPPLKKELTQVIWSFDSSDKTWNTLCSFDLNPTGDFAALLPIAILDKGQLLLQGRASMDPLVIHDLHYRSYDLLCRPKRPSVFFLIISRVYSLLSQTKHTLLQFQRISHLPVFSYYIYIYIYISCKKLPEHLNMKHTIAVSLPFYGFHIMLYRCY</sequence>
<reference evidence="1 2" key="1">
    <citation type="submission" date="2020-02" db="EMBL/GenBank/DDBJ databases">
        <authorList>
            <person name="Ma Q."/>
            <person name="Huang Y."/>
            <person name="Song X."/>
            <person name="Pei D."/>
        </authorList>
    </citation>
    <scope>NUCLEOTIDE SEQUENCE [LARGE SCALE GENOMIC DNA]</scope>
    <source>
        <strain evidence="1">Sxm20200214</strain>
        <tissue evidence="1">Leaf</tissue>
    </source>
</reference>
<organism evidence="1 2">
    <name type="scientific">Brassica carinata</name>
    <name type="common">Ethiopian mustard</name>
    <name type="synonym">Abyssinian cabbage</name>
    <dbReference type="NCBI Taxonomy" id="52824"/>
    <lineage>
        <taxon>Eukaryota</taxon>
        <taxon>Viridiplantae</taxon>
        <taxon>Streptophyta</taxon>
        <taxon>Embryophyta</taxon>
        <taxon>Tracheophyta</taxon>
        <taxon>Spermatophyta</taxon>
        <taxon>Magnoliopsida</taxon>
        <taxon>eudicotyledons</taxon>
        <taxon>Gunneridae</taxon>
        <taxon>Pentapetalae</taxon>
        <taxon>rosids</taxon>
        <taxon>malvids</taxon>
        <taxon>Brassicales</taxon>
        <taxon>Brassicaceae</taxon>
        <taxon>Brassiceae</taxon>
        <taxon>Brassica</taxon>
    </lineage>
</organism>
<evidence type="ECO:0000313" key="1">
    <source>
        <dbReference type="EMBL" id="KAG2267138.1"/>
    </source>
</evidence>
<keyword evidence="2" id="KW-1185">Reference proteome</keyword>
<dbReference type="EMBL" id="JAAMPC010000014">
    <property type="protein sequence ID" value="KAG2267138.1"/>
    <property type="molecule type" value="Genomic_DNA"/>
</dbReference>